<protein>
    <recommendedName>
        <fullName evidence="3">Surface layer protein A domain-containing protein</fullName>
    </recommendedName>
</protein>
<dbReference type="AlphaFoldDB" id="A0A512PQN3"/>
<organism evidence="1 2">
    <name type="scientific">Lentilactobacillus rapi</name>
    <dbReference type="NCBI Taxonomy" id="481723"/>
    <lineage>
        <taxon>Bacteria</taxon>
        <taxon>Bacillati</taxon>
        <taxon>Bacillota</taxon>
        <taxon>Bacilli</taxon>
        <taxon>Lactobacillales</taxon>
        <taxon>Lactobacillaceae</taxon>
        <taxon>Lentilactobacillus</taxon>
    </lineage>
</organism>
<evidence type="ECO:0008006" key="3">
    <source>
        <dbReference type="Google" id="ProtNLM"/>
    </source>
</evidence>
<accession>A0A512PQN3</accession>
<evidence type="ECO:0000313" key="1">
    <source>
        <dbReference type="EMBL" id="GEP73525.1"/>
    </source>
</evidence>
<evidence type="ECO:0000313" key="2">
    <source>
        <dbReference type="Proteomes" id="UP000321569"/>
    </source>
</evidence>
<dbReference type="RefSeq" id="WP_054748972.1">
    <property type="nucleotide sequence ID" value="NZ_BKAM01000089.1"/>
</dbReference>
<sequence length="170" mass="19943">MRRGLFVDAGLLLLIPISIVGFSMSIESDRSTYRTTQTAKVNDIATTTDTEYTNDDANDNLKVQPMDFSVSRVYRVKYSNTKFRTTLDDDYREERLYRYVPGSKKANRTYSWSKIKAKVGKRVYVDKKAKVYYREDDGERDTEDFYRIRTSNSNKAQKYWVNEDAVEIDD</sequence>
<gene>
    <name evidence="1" type="ORF">LRA02_23930</name>
</gene>
<dbReference type="EMBL" id="BKAM01000089">
    <property type="protein sequence ID" value="GEP73525.1"/>
    <property type="molecule type" value="Genomic_DNA"/>
</dbReference>
<name>A0A512PQN3_9LACO</name>
<proteinExistence type="predicted"/>
<comment type="caution">
    <text evidence="1">The sequence shown here is derived from an EMBL/GenBank/DDBJ whole genome shotgun (WGS) entry which is preliminary data.</text>
</comment>
<dbReference type="Proteomes" id="UP000321569">
    <property type="component" value="Unassembled WGS sequence"/>
</dbReference>
<dbReference type="OrthoDB" id="2327140at2"/>
<reference evidence="1 2" key="1">
    <citation type="submission" date="2019-07" db="EMBL/GenBank/DDBJ databases">
        <title>Whole genome shotgun sequence of Lactobacillus rapi NBRC 109618.</title>
        <authorList>
            <person name="Hosoyama A."/>
            <person name="Uohara A."/>
            <person name="Ohji S."/>
            <person name="Ichikawa N."/>
        </authorList>
    </citation>
    <scope>NUCLEOTIDE SEQUENCE [LARGE SCALE GENOMIC DNA]</scope>
    <source>
        <strain evidence="1 2">NBRC 109618</strain>
    </source>
</reference>